<protein>
    <submittedName>
        <fullName evidence="2">Sulfotransferase</fullName>
    </submittedName>
</protein>
<dbReference type="Gene3D" id="3.40.50.300">
    <property type="entry name" value="P-loop containing nucleotide triphosphate hydrolases"/>
    <property type="match status" value="1"/>
</dbReference>
<keyword evidence="3" id="KW-1185">Reference proteome</keyword>
<dbReference type="Proteomes" id="UP000639274">
    <property type="component" value="Chromosome"/>
</dbReference>
<dbReference type="EMBL" id="CP071518">
    <property type="protein sequence ID" value="QSX79696.1"/>
    <property type="molecule type" value="Genomic_DNA"/>
</dbReference>
<dbReference type="RefSeq" id="WP_200610304.1">
    <property type="nucleotide sequence ID" value="NZ_CP071518.1"/>
</dbReference>
<reference evidence="2 3" key="1">
    <citation type="submission" date="2021-03" db="EMBL/GenBank/DDBJ databases">
        <title>Lysobacter sp. nov. isolated from soil of gangwondo yeongwol, south Korea.</title>
        <authorList>
            <person name="Kim K.R."/>
            <person name="Kim K.H."/>
            <person name="Jeon C.O."/>
        </authorList>
    </citation>
    <scope>NUCLEOTIDE SEQUENCE [LARGE SCALE GENOMIC DNA]</scope>
    <source>
        <strain evidence="2 3">R19</strain>
    </source>
</reference>
<dbReference type="KEGG" id="lsf:I8J32_007605"/>
<evidence type="ECO:0000313" key="3">
    <source>
        <dbReference type="Proteomes" id="UP000639274"/>
    </source>
</evidence>
<dbReference type="InterPro" id="IPR027417">
    <property type="entry name" value="P-loop_NTPase"/>
</dbReference>
<sequence>MTQSIPSDPAPRRSADNPDVAGAAPPLADITAPIVIAGRGGSGTRLFSVVLQQLGVFLGNRLNRSDDSVEWVETIYRLGVHRLATGASAADAVDALRACAAGVLAQAPDEVSLWGWKLPETMLILPDAAQAFAAARFVHVVRHPLDTCLRRTHMTSRIDNPIGEATLRAAYRQLGWERDPAADPDHIRNAASWAYQLADAQAFFARLPPGRGLTLRYESLCDEPDATAAQMAAFVGVAPRPVALRVDDARRRLWSPGDERIDEVWAVCGALAEAHGYTRDGGA</sequence>
<dbReference type="AlphaFoldDB" id="A0A974Y6I4"/>
<dbReference type="Pfam" id="PF13469">
    <property type="entry name" value="Sulfotransfer_3"/>
    <property type="match status" value="1"/>
</dbReference>
<proteinExistence type="predicted"/>
<accession>A0A974Y6I4</accession>
<gene>
    <name evidence="2" type="ORF">I8J32_007605</name>
</gene>
<feature type="region of interest" description="Disordered" evidence="1">
    <location>
        <begin position="1"/>
        <end position="24"/>
    </location>
</feature>
<evidence type="ECO:0000313" key="2">
    <source>
        <dbReference type="EMBL" id="QSX79696.1"/>
    </source>
</evidence>
<name>A0A974Y6I4_9GAMM</name>
<dbReference type="SUPFAM" id="SSF52540">
    <property type="entry name" value="P-loop containing nucleoside triphosphate hydrolases"/>
    <property type="match status" value="1"/>
</dbReference>
<organism evidence="2 3">
    <name type="scientific">Agrilutibacter solisilvae</name>
    <dbReference type="NCBI Taxonomy" id="2763317"/>
    <lineage>
        <taxon>Bacteria</taxon>
        <taxon>Pseudomonadati</taxon>
        <taxon>Pseudomonadota</taxon>
        <taxon>Gammaproteobacteria</taxon>
        <taxon>Lysobacterales</taxon>
        <taxon>Lysobacteraceae</taxon>
        <taxon>Agrilutibacter</taxon>
    </lineage>
</organism>
<evidence type="ECO:0000256" key="1">
    <source>
        <dbReference type="SAM" id="MobiDB-lite"/>
    </source>
</evidence>